<dbReference type="PANTHER" id="PTHR12920">
    <property type="entry name" value="RYBP AND YAF2-RELATED"/>
    <property type="match status" value="1"/>
</dbReference>
<dbReference type="PROSITE" id="PS01358">
    <property type="entry name" value="ZF_RANBP2_1"/>
    <property type="match status" value="1"/>
</dbReference>
<dbReference type="GO" id="GO:0003677">
    <property type="term" value="F:DNA binding"/>
    <property type="evidence" value="ECO:0007669"/>
    <property type="project" value="TreeGrafter"/>
</dbReference>
<name>A0AA35RSN9_GEOBA</name>
<dbReference type="InterPro" id="IPR001876">
    <property type="entry name" value="Znf_RanBP2"/>
</dbReference>
<dbReference type="GO" id="GO:0005634">
    <property type="term" value="C:nucleus"/>
    <property type="evidence" value="ECO:0007669"/>
    <property type="project" value="TreeGrafter"/>
</dbReference>
<dbReference type="InterPro" id="IPR039958">
    <property type="entry name" value="RYBP/YAF2"/>
</dbReference>
<keyword evidence="3" id="KW-0862">Zinc</keyword>
<reference evidence="6" key="1">
    <citation type="submission" date="2023-03" db="EMBL/GenBank/DDBJ databases">
        <authorList>
            <person name="Steffen K."/>
            <person name="Cardenas P."/>
        </authorList>
    </citation>
    <scope>NUCLEOTIDE SEQUENCE</scope>
</reference>
<accession>A0AA35RSN9</accession>
<dbReference type="Pfam" id="PF00641">
    <property type="entry name" value="Zn_ribbon_RanBP"/>
    <property type="match status" value="1"/>
</dbReference>
<keyword evidence="1" id="KW-0479">Metal-binding</keyword>
<evidence type="ECO:0000256" key="4">
    <source>
        <dbReference type="PROSITE-ProRule" id="PRU00322"/>
    </source>
</evidence>
<evidence type="ECO:0000313" key="6">
    <source>
        <dbReference type="EMBL" id="CAI8016995.1"/>
    </source>
</evidence>
<sequence>MALDYEWNCPSCTYINKAGSYKCLICGTPKGTSTRQVKFSFSSIEQQYVAESLQTMSRHHGGGAGKRKKCCQPSTCKKRYLGICSCSWHDQGKLLVKENTEQSLAESMDSKRIEMVGMCKYRYSARPAEQKDDIQNLVLQSSHRQEIWPKLTKIDRSIQHCHSISVNSVSVVIKEYMSF</sequence>
<gene>
    <name evidence="6" type="ORF">GBAR_LOCUS10370</name>
</gene>
<keyword evidence="7" id="KW-1185">Reference proteome</keyword>
<dbReference type="PANTHER" id="PTHR12920:SF4">
    <property type="entry name" value="GEO03726P1"/>
    <property type="match status" value="1"/>
</dbReference>
<dbReference type="SMART" id="SM00547">
    <property type="entry name" value="ZnF_RBZ"/>
    <property type="match status" value="1"/>
</dbReference>
<evidence type="ECO:0000313" key="7">
    <source>
        <dbReference type="Proteomes" id="UP001174909"/>
    </source>
</evidence>
<protein>
    <recommendedName>
        <fullName evidence="5">RanBP2-type domain-containing protein</fullName>
    </recommendedName>
</protein>
<keyword evidence="2 4" id="KW-0863">Zinc-finger</keyword>
<dbReference type="Gene3D" id="4.10.1060.10">
    <property type="entry name" value="Zinc finger, RanBP2-type"/>
    <property type="match status" value="1"/>
</dbReference>
<organism evidence="6 7">
    <name type="scientific">Geodia barretti</name>
    <name type="common">Barrett's horny sponge</name>
    <dbReference type="NCBI Taxonomy" id="519541"/>
    <lineage>
        <taxon>Eukaryota</taxon>
        <taxon>Metazoa</taxon>
        <taxon>Porifera</taxon>
        <taxon>Demospongiae</taxon>
        <taxon>Heteroscleromorpha</taxon>
        <taxon>Tetractinellida</taxon>
        <taxon>Astrophorina</taxon>
        <taxon>Geodiidae</taxon>
        <taxon>Geodia</taxon>
    </lineage>
</organism>
<dbReference type="AlphaFoldDB" id="A0AA35RSN9"/>
<dbReference type="GO" id="GO:0008270">
    <property type="term" value="F:zinc ion binding"/>
    <property type="evidence" value="ECO:0007669"/>
    <property type="project" value="UniProtKB-KW"/>
</dbReference>
<evidence type="ECO:0000256" key="1">
    <source>
        <dbReference type="ARBA" id="ARBA00022723"/>
    </source>
</evidence>
<dbReference type="GO" id="GO:0045893">
    <property type="term" value="P:positive regulation of DNA-templated transcription"/>
    <property type="evidence" value="ECO:0007669"/>
    <property type="project" value="InterPro"/>
</dbReference>
<dbReference type="GO" id="GO:0003712">
    <property type="term" value="F:transcription coregulator activity"/>
    <property type="evidence" value="ECO:0007669"/>
    <property type="project" value="TreeGrafter"/>
</dbReference>
<feature type="domain" description="RanBP2-type" evidence="5">
    <location>
        <begin position="2"/>
        <end position="32"/>
    </location>
</feature>
<comment type="caution">
    <text evidence="6">The sequence shown here is derived from an EMBL/GenBank/DDBJ whole genome shotgun (WGS) entry which is preliminary data.</text>
</comment>
<dbReference type="InterPro" id="IPR036443">
    <property type="entry name" value="Znf_RanBP2_sf"/>
</dbReference>
<dbReference type="SUPFAM" id="SSF90209">
    <property type="entry name" value="Ran binding protein zinc finger-like"/>
    <property type="match status" value="1"/>
</dbReference>
<evidence type="ECO:0000259" key="5">
    <source>
        <dbReference type="PROSITE" id="PS50199"/>
    </source>
</evidence>
<proteinExistence type="predicted"/>
<evidence type="ECO:0000256" key="3">
    <source>
        <dbReference type="ARBA" id="ARBA00022833"/>
    </source>
</evidence>
<dbReference type="PROSITE" id="PS50199">
    <property type="entry name" value="ZF_RANBP2_2"/>
    <property type="match status" value="1"/>
</dbReference>
<evidence type="ECO:0000256" key="2">
    <source>
        <dbReference type="ARBA" id="ARBA00022771"/>
    </source>
</evidence>
<dbReference type="Proteomes" id="UP001174909">
    <property type="component" value="Unassembled WGS sequence"/>
</dbReference>
<dbReference type="EMBL" id="CASHTH010001582">
    <property type="protein sequence ID" value="CAI8016995.1"/>
    <property type="molecule type" value="Genomic_DNA"/>
</dbReference>